<feature type="domain" description="ATP-grasp" evidence="10">
    <location>
        <begin position="111"/>
        <end position="323"/>
    </location>
</feature>
<evidence type="ECO:0000313" key="11">
    <source>
        <dbReference type="EMBL" id="KKT37993.1"/>
    </source>
</evidence>
<dbReference type="EMBL" id="LCHM01000015">
    <property type="protein sequence ID" value="KKT37993.1"/>
    <property type="molecule type" value="Genomic_DNA"/>
</dbReference>
<dbReference type="GO" id="GO:0009252">
    <property type="term" value="P:peptidoglycan biosynthetic process"/>
    <property type="evidence" value="ECO:0007669"/>
    <property type="project" value="UniProtKB-KW"/>
</dbReference>
<keyword evidence="4 11" id="KW-0436">Ligase</keyword>
<gene>
    <name evidence="11" type="ORF">UW22_C0015G0003</name>
</gene>
<dbReference type="SUPFAM" id="SSF56059">
    <property type="entry name" value="Glutathione synthetase ATP-binding domain-like"/>
    <property type="match status" value="1"/>
</dbReference>
<sequence>MTIAILYSEPTKRALQGPYSIAEEDTVLSAKKIAQALITKGATPKLVGLSEYSIQKTIANIRADCIINLIDWTGSDLPLSLQAMEELTKHGIPFAGATYENFTFVDKVMMKKALDLHRLPTPAWQVFHTGGKEKIYTPFVFPVIVKLAHEHCSVGIEKTSFVKDKDALQTVVQDRIRRFGQDVYAEEFITGREFQITVLEKEEGPLMLPPAEIVYKPSPHPEFLTFSERWNENDPEYFRSKTVLAVLSEEQLLMFERIVKRTFVVLGFRDFTRIDARLKNDHTLLILEANPNPGLDDDELYSMTMSAKAAGMTFPDLIWDIIRSVLRRNPLRRKEEF</sequence>
<dbReference type="GO" id="GO:0008360">
    <property type="term" value="P:regulation of cell shape"/>
    <property type="evidence" value="ECO:0007669"/>
    <property type="project" value="UniProtKB-KW"/>
</dbReference>
<evidence type="ECO:0000256" key="4">
    <source>
        <dbReference type="ARBA" id="ARBA00022598"/>
    </source>
</evidence>
<evidence type="ECO:0000256" key="8">
    <source>
        <dbReference type="ARBA" id="ARBA00022984"/>
    </source>
</evidence>
<evidence type="ECO:0000256" key="1">
    <source>
        <dbReference type="ARBA" id="ARBA00004496"/>
    </source>
</evidence>
<dbReference type="PANTHER" id="PTHR23132:SF23">
    <property type="entry name" value="D-ALANINE--D-ALANINE LIGASE B"/>
    <property type="match status" value="1"/>
</dbReference>
<dbReference type="GO" id="GO:0005524">
    <property type="term" value="F:ATP binding"/>
    <property type="evidence" value="ECO:0007669"/>
    <property type="project" value="UniProtKB-UniRule"/>
</dbReference>
<proteinExistence type="inferred from homology"/>
<dbReference type="GO" id="GO:0046872">
    <property type="term" value="F:metal ion binding"/>
    <property type="evidence" value="ECO:0007669"/>
    <property type="project" value="InterPro"/>
</dbReference>
<evidence type="ECO:0000256" key="7">
    <source>
        <dbReference type="ARBA" id="ARBA00022960"/>
    </source>
</evidence>
<dbReference type="InterPro" id="IPR011761">
    <property type="entry name" value="ATP-grasp"/>
</dbReference>
<dbReference type="Gene3D" id="3.30.470.20">
    <property type="entry name" value="ATP-grasp fold, B domain"/>
    <property type="match status" value="1"/>
</dbReference>
<organism evidence="11 12">
    <name type="scientific">Candidatus Gottesmanbacteria bacterium GW2011_GWB1_44_11c</name>
    <dbReference type="NCBI Taxonomy" id="1618447"/>
    <lineage>
        <taxon>Bacteria</taxon>
        <taxon>Candidatus Gottesmaniibacteriota</taxon>
    </lineage>
</organism>
<dbReference type="Proteomes" id="UP000034617">
    <property type="component" value="Unassembled WGS sequence"/>
</dbReference>
<evidence type="ECO:0000259" key="10">
    <source>
        <dbReference type="PROSITE" id="PS50975"/>
    </source>
</evidence>
<dbReference type="Pfam" id="PF07478">
    <property type="entry name" value="Dala_Dala_lig_C"/>
    <property type="match status" value="1"/>
</dbReference>
<dbReference type="GO" id="GO:0008716">
    <property type="term" value="F:D-alanine-D-alanine ligase activity"/>
    <property type="evidence" value="ECO:0007669"/>
    <property type="project" value="InterPro"/>
</dbReference>
<keyword evidence="6 9" id="KW-0067">ATP-binding</keyword>
<comment type="caution">
    <text evidence="11">The sequence shown here is derived from an EMBL/GenBank/DDBJ whole genome shotgun (WGS) entry which is preliminary data.</text>
</comment>
<dbReference type="InterPro" id="IPR000291">
    <property type="entry name" value="D-Ala_lig_Van_CS"/>
</dbReference>
<evidence type="ECO:0000256" key="2">
    <source>
        <dbReference type="ARBA" id="ARBA00010871"/>
    </source>
</evidence>
<keyword evidence="7" id="KW-0133">Cell shape</keyword>
<dbReference type="GO" id="GO:0005737">
    <property type="term" value="C:cytoplasm"/>
    <property type="evidence" value="ECO:0007669"/>
    <property type="project" value="UniProtKB-SubCell"/>
</dbReference>
<reference evidence="11 12" key="1">
    <citation type="journal article" date="2015" name="Nature">
        <title>rRNA introns, odd ribosomes, and small enigmatic genomes across a large radiation of phyla.</title>
        <authorList>
            <person name="Brown C.T."/>
            <person name="Hug L.A."/>
            <person name="Thomas B.C."/>
            <person name="Sharon I."/>
            <person name="Castelle C.J."/>
            <person name="Singh A."/>
            <person name="Wilkins M.J."/>
            <person name="Williams K.H."/>
            <person name="Banfield J.F."/>
        </authorList>
    </citation>
    <scope>NUCLEOTIDE SEQUENCE [LARGE SCALE GENOMIC DNA]</scope>
</reference>
<comment type="similarity">
    <text evidence="2">Belongs to the D-alanine--D-alanine ligase family.</text>
</comment>
<evidence type="ECO:0000313" key="12">
    <source>
        <dbReference type="Proteomes" id="UP000034617"/>
    </source>
</evidence>
<evidence type="ECO:0000256" key="5">
    <source>
        <dbReference type="ARBA" id="ARBA00022741"/>
    </source>
</evidence>
<keyword evidence="8" id="KW-0573">Peptidoglycan synthesis</keyword>
<dbReference type="PROSITE" id="PS00844">
    <property type="entry name" value="DALA_DALA_LIGASE_2"/>
    <property type="match status" value="1"/>
</dbReference>
<dbReference type="InterPro" id="IPR013815">
    <property type="entry name" value="ATP_grasp_subdomain_1"/>
</dbReference>
<accession>A0A0G1GUR9</accession>
<dbReference type="InterPro" id="IPR011095">
    <property type="entry name" value="Dala_Dala_lig_C"/>
</dbReference>
<dbReference type="AlphaFoldDB" id="A0A0G1GUR9"/>
<protein>
    <submittedName>
        <fullName evidence="11">D-alanine-D-alanine ligase domain protein</fullName>
    </submittedName>
</protein>
<evidence type="ECO:0000256" key="9">
    <source>
        <dbReference type="PROSITE-ProRule" id="PRU00409"/>
    </source>
</evidence>
<keyword evidence="5 9" id="KW-0547">Nucleotide-binding</keyword>
<dbReference type="PANTHER" id="PTHR23132">
    <property type="entry name" value="D-ALANINE--D-ALANINE LIGASE"/>
    <property type="match status" value="1"/>
</dbReference>
<dbReference type="Gene3D" id="3.30.1490.20">
    <property type="entry name" value="ATP-grasp fold, A domain"/>
    <property type="match status" value="1"/>
</dbReference>
<evidence type="ECO:0000256" key="3">
    <source>
        <dbReference type="ARBA" id="ARBA00022490"/>
    </source>
</evidence>
<name>A0A0G1GUR9_9BACT</name>
<comment type="subcellular location">
    <subcellularLocation>
        <location evidence="1">Cytoplasm</location>
    </subcellularLocation>
</comment>
<dbReference type="PROSITE" id="PS50975">
    <property type="entry name" value="ATP_GRASP"/>
    <property type="match status" value="1"/>
</dbReference>
<evidence type="ECO:0000256" key="6">
    <source>
        <dbReference type="ARBA" id="ARBA00022840"/>
    </source>
</evidence>
<keyword evidence="3" id="KW-0963">Cytoplasm</keyword>